<dbReference type="EMBL" id="MH271321">
    <property type="protein sequence ID" value="AWY06722.1"/>
    <property type="molecule type" value="Genomic_DNA"/>
</dbReference>
<name>A0A2Z4Q9H4_9CAUD</name>
<sequence>MTDIASGMIAAFRLSLIQRHIFCPVSGAVLDIRTARFVLDADGDPYLPLSPEAAAKIETSLAAGEPALREGYTLEAAR</sequence>
<accession>A0A2Z4Q9H4</accession>
<dbReference type="GeneID" id="54993773"/>
<gene>
    <name evidence="1" type="primary">13</name>
    <name evidence="1" type="ORF">SEA_QUHWAH_13</name>
</gene>
<dbReference type="Proteomes" id="UP000251375">
    <property type="component" value="Segment"/>
</dbReference>
<organism evidence="1 2">
    <name type="scientific">Microbacterium phage Quhwah</name>
    <dbReference type="NCBI Taxonomy" id="2992929"/>
    <lineage>
        <taxon>Viruses</taxon>
        <taxon>Duplodnaviria</taxon>
        <taxon>Heunggongvirae</taxon>
        <taxon>Uroviricota</taxon>
        <taxon>Caudoviricetes</taxon>
        <taxon>Hodgkinviridae</taxon>
        <taxon>Quhwahvirus</taxon>
        <taxon>Quhwahvirus quhwah</taxon>
        <taxon>Quhwahvirus ouhwah</taxon>
    </lineage>
</organism>
<proteinExistence type="predicted"/>
<evidence type="ECO:0000313" key="1">
    <source>
        <dbReference type="EMBL" id="AWY06722.1"/>
    </source>
</evidence>
<reference evidence="1 2" key="1">
    <citation type="submission" date="2018-04" db="EMBL/GenBank/DDBJ databases">
        <authorList>
            <person name="Harrington T."/>
            <person name="Washburn E."/>
            <person name="Bricker J."/>
            <person name="McKinney A."/>
            <person name="Betsko A.J."/>
            <person name="Garlena R.A."/>
            <person name="Russell D.A."/>
            <person name="Pope W.A."/>
            <person name="Jacobs-Sera D."/>
            <person name="Hatfull G.F."/>
        </authorList>
    </citation>
    <scope>NUCLEOTIDE SEQUENCE [LARGE SCALE GENOMIC DNA]</scope>
</reference>
<evidence type="ECO:0000313" key="2">
    <source>
        <dbReference type="Proteomes" id="UP000251375"/>
    </source>
</evidence>
<keyword evidence="2" id="KW-1185">Reference proteome</keyword>
<dbReference type="RefSeq" id="YP_009803211.1">
    <property type="nucleotide sequence ID" value="NC_047993.1"/>
</dbReference>
<protein>
    <submittedName>
        <fullName evidence="1">Uncharacterized protein</fullName>
    </submittedName>
</protein>